<feature type="transmembrane region" description="Helical" evidence="2">
    <location>
        <begin position="290"/>
        <end position="307"/>
    </location>
</feature>
<feature type="region of interest" description="Disordered" evidence="1">
    <location>
        <begin position="62"/>
        <end position="86"/>
    </location>
</feature>
<feature type="transmembrane region" description="Helical" evidence="2">
    <location>
        <begin position="319"/>
        <end position="337"/>
    </location>
</feature>
<accession>A0A4S4LAX4</accession>
<keyword evidence="4" id="KW-1185">Reference proteome</keyword>
<protein>
    <submittedName>
        <fullName evidence="3">Uncharacterized protein</fullName>
    </submittedName>
</protein>
<feature type="region of interest" description="Disordered" evidence="1">
    <location>
        <begin position="397"/>
        <end position="420"/>
    </location>
</feature>
<keyword evidence="2" id="KW-0472">Membrane</keyword>
<organism evidence="3 4">
    <name type="scientific">Bondarzewia mesenterica</name>
    <dbReference type="NCBI Taxonomy" id="1095465"/>
    <lineage>
        <taxon>Eukaryota</taxon>
        <taxon>Fungi</taxon>
        <taxon>Dikarya</taxon>
        <taxon>Basidiomycota</taxon>
        <taxon>Agaricomycotina</taxon>
        <taxon>Agaricomycetes</taxon>
        <taxon>Russulales</taxon>
        <taxon>Bondarzewiaceae</taxon>
        <taxon>Bondarzewia</taxon>
    </lineage>
</organism>
<feature type="transmembrane region" description="Helical" evidence="2">
    <location>
        <begin position="357"/>
        <end position="378"/>
    </location>
</feature>
<feature type="transmembrane region" description="Helical" evidence="2">
    <location>
        <begin position="170"/>
        <end position="186"/>
    </location>
</feature>
<dbReference type="OrthoDB" id="2448307at2759"/>
<dbReference type="AlphaFoldDB" id="A0A4S4LAX4"/>
<keyword evidence="2" id="KW-1133">Transmembrane helix</keyword>
<feature type="transmembrane region" description="Helical" evidence="2">
    <location>
        <begin position="256"/>
        <end position="284"/>
    </location>
</feature>
<feature type="transmembrane region" description="Helical" evidence="2">
    <location>
        <begin position="142"/>
        <end position="163"/>
    </location>
</feature>
<evidence type="ECO:0000256" key="1">
    <source>
        <dbReference type="SAM" id="MobiDB-lite"/>
    </source>
</evidence>
<evidence type="ECO:0000313" key="3">
    <source>
        <dbReference type="EMBL" id="THH08687.1"/>
    </source>
</evidence>
<reference evidence="3 4" key="1">
    <citation type="submission" date="2019-02" db="EMBL/GenBank/DDBJ databases">
        <title>Genome sequencing of the rare red list fungi Bondarzewia mesenterica.</title>
        <authorList>
            <person name="Buettner E."/>
            <person name="Kellner H."/>
        </authorList>
    </citation>
    <scope>NUCLEOTIDE SEQUENCE [LARGE SCALE GENOMIC DNA]</scope>
    <source>
        <strain evidence="3 4">DSM 108281</strain>
    </source>
</reference>
<gene>
    <name evidence="3" type="ORF">EW146_g8910</name>
</gene>
<dbReference type="Proteomes" id="UP000310158">
    <property type="component" value="Unassembled WGS sequence"/>
</dbReference>
<comment type="caution">
    <text evidence="3">The sequence shown here is derived from an EMBL/GenBank/DDBJ whole genome shotgun (WGS) entry which is preliminary data.</text>
</comment>
<name>A0A4S4LAX4_9AGAM</name>
<dbReference type="GO" id="GO:0005794">
    <property type="term" value="C:Golgi apparatus"/>
    <property type="evidence" value="ECO:0007669"/>
    <property type="project" value="TreeGrafter"/>
</dbReference>
<dbReference type="InterPro" id="IPR040410">
    <property type="entry name" value="UPF0658_Golgi"/>
</dbReference>
<evidence type="ECO:0000313" key="4">
    <source>
        <dbReference type="Proteomes" id="UP000310158"/>
    </source>
</evidence>
<sequence>MSRQSSYHNHPPEDAKASYDDLIDQYAAPYALTSKHKSYTIDPASKQSFSTFESGRKEVDDDFDVRRSSYPPPPLQPQQESSTNSHYLPMSPQIIPDSLACRLYVVIVLLETAVDLGIEGDLLVRFNEADALDNVVSRKMPVYLSVFVFAHVFQLAMAIDAVYARNTLQFVSLTIFNALLLVYAIIQTSEIRNSLSTIIDQRGISHIPVDVLTTILPIVISVSELAYIALGWKIYTEFGWKVYKFLGADRRIKQMYAHYQIFQCLVKFDVFFWVGFSIQFIWLVLNNQDWEYYVTCAALPLSVVLLVEGHLAARYENKWMMLTFMSGCIGAMVYFFYKLVKVLIRKNTPDFTSIWQSLTTFSIIAIILLLTTFVYACIIMRNFGRGLKEQLSKKQEAANDSSKHGAYPSLSIRPNRMSID</sequence>
<dbReference type="PANTHER" id="PTHR34391:SF2">
    <property type="entry name" value="TRP C-TERMINAL DOMAIN-CONTAINING PROTEIN"/>
    <property type="match status" value="1"/>
</dbReference>
<evidence type="ECO:0000256" key="2">
    <source>
        <dbReference type="SAM" id="Phobius"/>
    </source>
</evidence>
<keyword evidence="2" id="KW-0812">Transmembrane</keyword>
<dbReference type="PANTHER" id="PTHR34391">
    <property type="entry name" value="UPF0658 GOLGI APPARATUS MEMBRANE PROTEIN C1952.10C-RELATED"/>
    <property type="match status" value="1"/>
</dbReference>
<proteinExistence type="predicted"/>
<dbReference type="EMBL" id="SGPL01000680">
    <property type="protein sequence ID" value="THH08687.1"/>
    <property type="molecule type" value="Genomic_DNA"/>
</dbReference>